<gene>
    <name evidence="7" type="ORF">B0T17DRAFT_327137</name>
</gene>
<feature type="compositionally biased region" description="Low complexity" evidence="4">
    <location>
        <begin position="391"/>
        <end position="404"/>
    </location>
</feature>
<dbReference type="InterPro" id="IPR009071">
    <property type="entry name" value="HMG_box_dom"/>
</dbReference>
<dbReference type="SUPFAM" id="SSF47095">
    <property type="entry name" value="HMG-box"/>
    <property type="match status" value="1"/>
</dbReference>
<evidence type="ECO:0000313" key="8">
    <source>
        <dbReference type="Proteomes" id="UP001174934"/>
    </source>
</evidence>
<dbReference type="InterPro" id="IPR051965">
    <property type="entry name" value="ChromReg_NeuronalGeneExpr"/>
</dbReference>
<evidence type="ECO:0000256" key="4">
    <source>
        <dbReference type="SAM" id="MobiDB-lite"/>
    </source>
</evidence>
<feature type="compositionally biased region" description="Polar residues" evidence="4">
    <location>
        <begin position="285"/>
        <end position="296"/>
    </location>
</feature>
<dbReference type="PROSITE" id="PS50118">
    <property type="entry name" value="HMG_BOX_2"/>
    <property type="match status" value="1"/>
</dbReference>
<keyword evidence="1 3" id="KW-0238">DNA-binding</keyword>
<evidence type="ECO:0000259" key="6">
    <source>
        <dbReference type="PROSITE" id="PS50118"/>
    </source>
</evidence>
<dbReference type="InterPro" id="IPR036910">
    <property type="entry name" value="HMG_box_dom_sf"/>
</dbReference>
<feature type="region of interest" description="Disordered" evidence="4">
    <location>
        <begin position="347"/>
        <end position="416"/>
    </location>
</feature>
<dbReference type="Proteomes" id="UP001174934">
    <property type="component" value="Unassembled WGS sequence"/>
</dbReference>
<accession>A0AA39WMN2</accession>
<name>A0AA39WMN2_9PEZI</name>
<feature type="region of interest" description="Disordered" evidence="4">
    <location>
        <begin position="430"/>
        <end position="466"/>
    </location>
</feature>
<evidence type="ECO:0000256" key="1">
    <source>
        <dbReference type="ARBA" id="ARBA00023125"/>
    </source>
</evidence>
<feature type="compositionally biased region" description="Basic and acidic residues" evidence="4">
    <location>
        <begin position="209"/>
        <end position="219"/>
    </location>
</feature>
<feature type="compositionally biased region" description="Low complexity" evidence="4">
    <location>
        <begin position="238"/>
        <end position="248"/>
    </location>
</feature>
<dbReference type="Pfam" id="PF00536">
    <property type="entry name" value="SAM_1"/>
    <property type="match status" value="1"/>
</dbReference>
<dbReference type="SMART" id="SM00454">
    <property type="entry name" value="SAM"/>
    <property type="match status" value="1"/>
</dbReference>
<dbReference type="Gene3D" id="1.10.30.10">
    <property type="entry name" value="High mobility group box domain"/>
    <property type="match status" value="1"/>
</dbReference>
<evidence type="ECO:0000256" key="3">
    <source>
        <dbReference type="PROSITE-ProRule" id="PRU00267"/>
    </source>
</evidence>
<dbReference type="EMBL" id="JAULSR010000005">
    <property type="protein sequence ID" value="KAK0618166.1"/>
    <property type="molecule type" value="Genomic_DNA"/>
</dbReference>
<feature type="compositionally biased region" description="Polar residues" evidence="4">
    <location>
        <begin position="255"/>
        <end position="276"/>
    </location>
</feature>
<dbReference type="SMART" id="SM00398">
    <property type="entry name" value="HMG"/>
    <property type="match status" value="1"/>
</dbReference>
<dbReference type="InterPro" id="IPR001660">
    <property type="entry name" value="SAM"/>
</dbReference>
<dbReference type="SUPFAM" id="SSF47769">
    <property type="entry name" value="SAM/Pointed domain"/>
    <property type="match status" value="1"/>
</dbReference>
<dbReference type="AlphaFoldDB" id="A0AA39WMN2"/>
<keyword evidence="2 3" id="KW-0539">Nucleus</keyword>
<evidence type="ECO:0000259" key="5">
    <source>
        <dbReference type="PROSITE" id="PS50105"/>
    </source>
</evidence>
<feature type="region of interest" description="Disordered" evidence="4">
    <location>
        <begin position="65"/>
        <end position="124"/>
    </location>
</feature>
<keyword evidence="8" id="KW-1185">Reference proteome</keyword>
<evidence type="ECO:0000313" key="7">
    <source>
        <dbReference type="EMBL" id="KAK0618166.1"/>
    </source>
</evidence>
<comment type="caution">
    <text evidence="7">The sequence shown here is derived from an EMBL/GenBank/DDBJ whole genome shotgun (WGS) entry which is preliminary data.</text>
</comment>
<dbReference type="Pfam" id="PF00505">
    <property type="entry name" value="HMG_box"/>
    <property type="match status" value="1"/>
</dbReference>
<feature type="compositionally biased region" description="Basic and acidic residues" evidence="4">
    <location>
        <begin position="78"/>
        <end position="97"/>
    </location>
</feature>
<dbReference type="InterPro" id="IPR013761">
    <property type="entry name" value="SAM/pointed_sf"/>
</dbReference>
<dbReference type="Gene3D" id="1.10.150.50">
    <property type="entry name" value="Transcription Factor, Ets-1"/>
    <property type="match status" value="1"/>
</dbReference>
<reference evidence="7" key="1">
    <citation type="submission" date="2023-06" db="EMBL/GenBank/DDBJ databases">
        <title>Genome-scale phylogeny and comparative genomics of the fungal order Sordariales.</title>
        <authorList>
            <consortium name="Lawrence Berkeley National Laboratory"/>
            <person name="Hensen N."/>
            <person name="Bonometti L."/>
            <person name="Westerberg I."/>
            <person name="Brannstrom I.O."/>
            <person name="Guillou S."/>
            <person name="Cros-Aarteil S."/>
            <person name="Calhoun S."/>
            <person name="Haridas S."/>
            <person name="Kuo A."/>
            <person name="Mondo S."/>
            <person name="Pangilinan J."/>
            <person name="Riley R."/>
            <person name="LaButti K."/>
            <person name="Andreopoulos B."/>
            <person name="Lipzen A."/>
            <person name="Chen C."/>
            <person name="Yanf M."/>
            <person name="Daum C."/>
            <person name="Ng V."/>
            <person name="Clum A."/>
            <person name="Steindorff A."/>
            <person name="Ohm R."/>
            <person name="Martin F."/>
            <person name="Silar P."/>
            <person name="Natvig D."/>
            <person name="Lalanne C."/>
            <person name="Gautier V."/>
            <person name="Ament-velasquez S.L."/>
            <person name="Kruys A."/>
            <person name="Hutchinson M.I."/>
            <person name="Powell A.J."/>
            <person name="Barry K."/>
            <person name="Miller A.N."/>
            <person name="Grigoriev I.V."/>
            <person name="Debuchy R."/>
            <person name="Gladieux P."/>
            <person name="Thoren M.H."/>
            <person name="Johannesson H."/>
        </authorList>
    </citation>
    <scope>NUCLEOTIDE SEQUENCE</scope>
    <source>
        <strain evidence="7">SMH3391-2</strain>
    </source>
</reference>
<dbReference type="GO" id="GO:0010468">
    <property type="term" value="P:regulation of gene expression"/>
    <property type="evidence" value="ECO:0007669"/>
    <property type="project" value="TreeGrafter"/>
</dbReference>
<feature type="domain" description="HMG box" evidence="6">
    <location>
        <begin position="119"/>
        <end position="185"/>
    </location>
</feature>
<feature type="compositionally biased region" description="Polar residues" evidence="4">
    <location>
        <begin position="491"/>
        <end position="504"/>
    </location>
</feature>
<dbReference type="PANTHER" id="PTHR46040">
    <property type="entry name" value="HIGH MOBILITY GROUP PROTEIN 2"/>
    <property type="match status" value="1"/>
</dbReference>
<protein>
    <recommendedName>
        <fullName evidence="9">HMG box domain-containing protein</fullName>
    </recommendedName>
</protein>
<dbReference type="GO" id="GO:0003677">
    <property type="term" value="F:DNA binding"/>
    <property type="evidence" value="ECO:0007669"/>
    <property type="project" value="UniProtKB-UniRule"/>
</dbReference>
<dbReference type="PROSITE" id="PS50105">
    <property type="entry name" value="SAM_DOMAIN"/>
    <property type="match status" value="1"/>
</dbReference>
<sequence length="532" mass="58295">MTQQLDAIFGELGISHYLDAFVDQGFDSWETILDITESDLDALGVKLGHRRKLQRRIANSRGVAPDISLVPSSQPTIEESRGPDPLKAEAPKFDVRETNTTIATKRKYRRHPKPDDNAPERPPSAYVLFSNKMREDLKGRNLTFTEIAKLVGENWQSLSTAEKEPFESQAQKVKERYQFDLTDYKKTTSYQKYMAYLHDFKAKHSLPSQDKDTSKRIKLSESGGTISGSANATPNRTSRSGSGSSHPGSEPPPTRQQRIGSTVSVNGSQHSASPTPGSYHASSDEPLNSPITTTERSPILGISQRDLPSLPGQRNPSWADDQRPDHSGIQRHLPSLAEFFDGPGILNSMPHANETNGYPFPRSYHADSPGPPPSLVSVDSTTKPPFRHEQSSTGSTSSSSSYGYPRTPLEGPLPIHALLAPDPAHLYDANRQQQQQQQPVFHLASSSREQTQPFVHTPTNGTSLPKINGYHREPAGSRPSVNIHHSSSSLGYGTNGVSPTTNGAQDRKQGAANFDGMNALLKAGEIVDRRAQ</sequence>
<feature type="region of interest" description="Disordered" evidence="4">
    <location>
        <begin position="491"/>
        <end position="511"/>
    </location>
</feature>
<dbReference type="GO" id="GO:0005634">
    <property type="term" value="C:nucleus"/>
    <property type="evidence" value="ECO:0007669"/>
    <property type="project" value="UniProtKB-UniRule"/>
</dbReference>
<feature type="region of interest" description="Disordered" evidence="4">
    <location>
        <begin position="205"/>
        <end position="329"/>
    </location>
</feature>
<organism evidence="7 8">
    <name type="scientific">Bombardia bombarda</name>
    <dbReference type="NCBI Taxonomy" id="252184"/>
    <lineage>
        <taxon>Eukaryota</taxon>
        <taxon>Fungi</taxon>
        <taxon>Dikarya</taxon>
        <taxon>Ascomycota</taxon>
        <taxon>Pezizomycotina</taxon>
        <taxon>Sordariomycetes</taxon>
        <taxon>Sordariomycetidae</taxon>
        <taxon>Sordariales</taxon>
        <taxon>Lasiosphaeriaceae</taxon>
        <taxon>Bombardia</taxon>
    </lineage>
</organism>
<feature type="compositionally biased region" description="Polar residues" evidence="4">
    <location>
        <begin position="444"/>
        <end position="465"/>
    </location>
</feature>
<dbReference type="PANTHER" id="PTHR46040:SF3">
    <property type="entry name" value="HIGH MOBILITY GROUP PROTEIN 2"/>
    <property type="match status" value="1"/>
</dbReference>
<evidence type="ECO:0008006" key="9">
    <source>
        <dbReference type="Google" id="ProtNLM"/>
    </source>
</evidence>
<feature type="compositionally biased region" description="Polar residues" evidence="4">
    <location>
        <begin position="222"/>
        <end position="237"/>
    </location>
</feature>
<evidence type="ECO:0000256" key="2">
    <source>
        <dbReference type="ARBA" id="ARBA00023242"/>
    </source>
</evidence>
<feature type="domain" description="SAM" evidence="5">
    <location>
        <begin position="1"/>
        <end position="45"/>
    </location>
</feature>
<proteinExistence type="predicted"/>
<feature type="DNA-binding region" description="HMG box" evidence="3">
    <location>
        <begin position="119"/>
        <end position="185"/>
    </location>
</feature>